<dbReference type="InterPro" id="IPR045155">
    <property type="entry name" value="Beta-lactam_cat"/>
</dbReference>
<dbReference type="Gene3D" id="3.40.710.10">
    <property type="entry name" value="DD-peptidase/beta-lactamase superfamily"/>
    <property type="match status" value="1"/>
</dbReference>
<evidence type="ECO:0000313" key="3">
    <source>
        <dbReference type="Proteomes" id="UP000621492"/>
    </source>
</evidence>
<organism evidence="2 3">
    <name type="scientific">Lentibacillus populi</name>
    <dbReference type="NCBI Taxonomy" id="1827502"/>
    <lineage>
        <taxon>Bacteria</taxon>
        <taxon>Bacillati</taxon>
        <taxon>Bacillota</taxon>
        <taxon>Bacilli</taxon>
        <taxon>Bacillales</taxon>
        <taxon>Bacillaceae</taxon>
        <taxon>Lentibacillus</taxon>
    </lineage>
</organism>
<dbReference type="GO" id="GO:0008800">
    <property type="term" value="F:beta-lactamase activity"/>
    <property type="evidence" value="ECO:0007669"/>
    <property type="project" value="InterPro"/>
</dbReference>
<dbReference type="InterPro" id="IPR012338">
    <property type="entry name" value="Beta-lactam/transpept-like"/>
</dbReference>
<dbReference type="PANTHER" id="PTHR35333">
    <property type="entry name" value="BETA-LACTAMASE"/>
    <property type="match status" value="1"/>
</dbReference>
<evidence type="ECO:0000313" key="2">
    <source>
        <dbReference type="EMBL" id="GGB38074.1"/>
    </source>
</evidence>
<comment type="caution">
    <text evidence="2">The sequence shown here is derived from an EMBL/GenBank/DDBJ whole genome shotgun (WGS) entry which is preliminary data.</text>
</comment>
<dbReference type="InterPro" id="IPR000871">
    <property type="entry name" value="Beta-lactam_class-A"/>
</dbReference>
<dbReference type="RefSeq" id="WP_088051463.1">
    <property type="nucleotide sequence ID" value="NZ_BMJD01000008.1"/>
</dbReference>
<reference evidence="2" key="2">
    <citation type="submission" date="2020-09" db="EMBL/GenBank/DDBJ databases">
        <authorList>
            <person name="Sun Q."/>
            <person name="Zhou Y."/>
        </authorList>
    </citation>
    <scope>NUCLEOTIDE SEQUENCE</scope>
    <source>
        <strain evidence="2">CGMCC 1.15454</strain>
    </source>
</reference>
<dbReference type="EMBL" id="BMJD01000008">
    <property type="protein sequence ID" value="GGB38074.1"/>
    <property type="molecule type" value="Genomic_DNA"/>
</dbReference>
<feature type="domain" description="Beta-lactamase class A catalytic" evidence="1">
    <location>
        <begin position="30"/>
        <end position="236"/>
    </location>
</feature>
<dbReference type="GO" id="GO:0046677">
    <property type="term" value="P:response to antibiotic"/>
    <property type="evidence" value="ECO:0007669"/>
    <property type="project" value="InterPro"/>
</dbReference>
<keyword evidence="2" id="KW-0378">Hydrolase</keyword>
<protein>
    <submittedName>
        <fullName evidence="2">Serine hydrolase</fullName>
    </submittedName>
</protein>
<evidence type="ECO:0000259" key="1">
    <source>
        <dbReference type="Pfam" id="PF13354"/>
    </source>
</evidence>
<dbReference type="AlphaFoldDB" id="A0A9W5TW66"/>
<keyword evidence="3" id="KW-1185">Reference proteome</keyword>
<sequence length="262" mass="29424">MSLSELEAAILNKIDETIDHFSILIKTKSGDIAINACESIRAASMIKIPILIEAYRQIERNLLDPETSVDIESEKKAGGAGVINYLTNVNGYSYQNLLELMIIVSDNTAANLLLEKIGVQHVNKFAAEIGLYHTKIGRKFMDQKAIEKGRDNYTCAYDMVQLLSLIAEPNKIVNDDSRKQMLRILYYQQFKQKLPAYLHEGDGIDFFHKTGELPGIEHDAAIISNKGDTIYAAILTQNWVNNGIGRDYIADIGRLLINYLKN</sequence>
<dbReference type="Proteomes" id="UP000621492">
    <property type="component" value="Unassembled WGS sequence"/>
</dbReference>
<name>A0A9W5TW66_9BACI</name>
<accession>A0A9W5TW66</accession>
<proteinExistence type="predicted"/>
<gene>
    <name evidence="2" type="ORF">GCM10011409_14410</name>
</gene>
<dbReference type="GO" id="GO:0030655">
    <property type="term" value="P:beta-lactam antibiotic catabolic process"/>
    <property type="evidence" value="ECO:0007669"/>
    <property type="project" value="InterPro"/>
</dbReference>
<dbReference type="PANTHER" id="PTHR35333:SF3">
    <property type="entry name" value="BETA-LACTAMASE-TYPE TRANSPEPTIDASE FOLD CONTAINING PROTEIN"/>
    <property type="match status" value="1"/>
</dbReference>
<dbReference type="SUPFAM" id="SSF56601">
    <property type="entry name" value="beta-lactamase/transpeptidase-like"/>
    <property type="match status" value="1"/>
</dbReference>
<reference evidence="2" key="1">
    <citation type="journal article" date="2014" name="Int. J. Syst. Evol. Microbiol.">
        <title>Complete genome sequence of Corynebacterium casei LMG S-19264T (=DSM 44701T), isolated from a smear-ripened cheese.</title>
        <authorList>
            <consortium name="US DOE Joint Genome Institute (JGI-PGF)"/>
            <person name="Walter F."/>
            <person name="Albersmeier A."/>
            <person name="Kalinowski J."/>
            <person name="Ruckert C."/>
        </authorList>
    </citation>
    <scope>NUCLEOTIDE SEQUENCE</scope>
    <source>
        <strain evidence="2">CGMCC 1.15454</strain>
    </source>
</reference>
<dbReference type="Pfam" id="PF13354">
    <property type="entry name" value="Beta-lactamase2"/>
    <property type="match status" value="1"/>
</dbReference>